<evidence type="ECO:0000259" key="4">
    <source>
        <dbReference type="PROSITE" id="PS50949"/>
    </source>
</evidence>
<evidence type="ECO:0000313" key="6">
    <source>
        <dbReference type="Proteomes" id="UP000648535"/>
    </source>
</evidence>
<sequence length="264" mass="28967">MSAHDHLSYHQDSNGADRAMTTRITEGAEPKHQQLRRILLDLATTRLAPGAAIPSERQLIQEYGVSRITVREALGQLVNEGYLERVRGKGTFVAHRPVQSTLHLASFTEEMRALGHVPTTVVLVREERVPPSDTVAALRLGEGETAYHLKRLRMADGAPVSIDDAWLSASAFPGLLDQDLSGSVYSLAATEYRTPIDRAQQTVAAKPAADEVATLLGTKTGAPVLEFDRVSYSGDRPVEHSRSWYRSDRYRVQMEVTAAPQAVA</sequence>
<evidence type="ECO:0000256" key="1">
    <source>
        <dbReference type="ARBA" id="ARBA00023015"/>
    </source>
</evidence>
<dbReference type="SUPFAM" id="SSF46785">
    <property type="entry name" value="Winged helix' DNA-binding domain"/>
    <property type="match status" value="1"/>
</dbReference>
<dbReference type="SUPFAM" id="SSF64288">
    <property type="entry name" value="Chorismate lyase-like"/>
    <property type="match status" value="1"/>
</dbReference>
<reference evidence="5" key="1">
    <citation type="journal article" date="2014" name="Int. J. Syst. Evol. Microbiol.">
        <title>Complete genome sequence of Corynebacterium casei LMG S-19264T (=DSM 44701T), isolated from a smear-ripened cheese.</title>
        <authorList>
            <consortium name="US DOE Joint Genome Institute (JGI-PGF)"/>
            <person name="Walter F."/>
            <person name="Albersmeier A."/>
            <person name="Kalinowski J."/>
            <person name="Ruckert C."/>
        </authorList>
    </citation>
    <scope>NUCLEOTIDE SEQUENCE</scope>
    <source>
        <strain evidence="5">JCM 1480</strain>
    </source>
</reference>
<dbReference type="InterPro" id="IPR050679">
    <property type="entry name" value="Bact_HTH_transcr_reg"/>
</dbReference>
<evidence type="ECO:0000256" key="2">
    <source>
        <dbReference type="ARBA" id="ARBA00023125"/>
    </source>
</evidence>
<dbReference type="InterPro" id="IPR011663">
    <property type="entry name" value="UTRA"/>
</dbReference>
<dbReference type="RefSeq" id="WP_229727995.1">
    <property type="nucleotide sequence ID" value="NZ_BMOI01000008.1"/>
</dbReference>
<dbReference type="Gene3D" id="1.10.10.10">
    <property type="entry name" value="Winged helix-like DNA-binding domain superfamily/Winged helix DNA-binding domain"/>
    <property type="match status" value="1"/>
</dbReference>
<accession>A0A8H9GAJ1</accession>
<dbReference type="PANTHER" id="PTHR44846:SF1">
    <property type="entry name" value="MANNOSYL-D-GLYCERATE TRANSPORT_METABOLISM SYSTEM REPRESSOR MNGR-RELATED"/>
    <property type="match status" value="1"/>
</dbReference>
<dbReference type="PANTHER" id="PTHR44846">
    <property type="entry name" value="MANNOSYL-D-GLYCERATE TRANSPORT/METABOLISM SYSTEM REPRESSOR MNGR-RELATED"/>
    <property type="match status" value="1"/>
</dbReference>
<dbReference type="Pfam" id="PF07702">
    <property type="entry name" value="UTRA"/>
    <property type="match status" value="1"/>
</dbReference>
<dbReference type="InterPro" id="IPR000524">
    <property type="entry name" value="Tscrpt_reg_HTH_GntR"/>
</dbReference>
<proteinExistence type="predicted"/>
<keyword evidence="2" id="KW-0238">DNA-binding</keyword>
<reference evidence="5" key="2">
    <citation type="submission" date="2020-09" db="EMBL/GenBank/DDBJ databases">
        <authorList>
            <person name="Sun Q."/>
            <person name="Ohkuma M."/>
        </authorList>
    </citation>
    <scope>NUCLEOTIDE SEQUENCE</scope>
    <source>
        <strain evidence="5">JCM 1480</strain>
    </source>
</reference>
<protein>
    <submittedName>
        <fullName evidence="5">GntR family transcriptional regulator</fullName>
    </submittedName>
</protein>
<keyword evidence="3" id="KW-0804">Transcription</keyword>
<dbReference type="PROSITE" id="PS50949">
    <property type="entry name" value="HTH_GNTR"/>
    <property type="match status" value="1"/>
</dbReference>
<organism evidence="5 6">
    <name type="scientific">Curtobacterium luteum</name>
    <dbReference type="NCBI Taxonomy" id="33881"/>
    <lineage>
        <taxon>Bacteria</taxon>
        <taxon>Bacillati</taxon>
        <taxon>Actinomycetota</taxon>
        <taxon>Actinomycetes</taxon>
        <taxon>Micrococcales</taxon>
        <taxon>Microbacteriaceae</taxon>
        <taxon>Curtobacterium</taxon>
    </lineage>
</organism>
<dbReference type="Pfam" id="PF00392">
    <property type="entry name" value="GntR"/>
    <property type="match status" value="1"/>
</dbReference>
<dbReference type="InterPro" id="IPR028978">
    <property type="entry name" value="Chorismate_lyase_/UTRA_dom_sf"/>
</dbReference>
<dbReference type="GO" id="GO:0003677">
    <property type="term" value="F:DNA binding"/>
    <property type="evidence" value="ECO:0007669"/>
    <property type="project" value="UniProtKB-KW"/>
</dbReference>
<dbReference type="CDD" id="cd07377">
    <property type="entry name" value="WHTH_GntR"/>
    <property type="match status" value="1"/>
</dbReference>
<comment type="caution">
    <text evidence="5">The sequence shown here is derived from an EMBL/GenBank/DDBJ whole genome shotgun (WGS) entry which is preliminary data.</text>
</comment>
<keyword evidence="1" id="KW-0805">Transcription regulation</keyword>
<evidence type="ECO:0000256" key="3">
    <source>
        <dbReference type="ARBA" id="ARBA00023163"/>
    </source>
</evidence>
<dbReference type="Proteomes" id="UP000648535">
    <property type="component" value="Unassembled WGS sequence"/>
</dbReference>
<name>A0A8H9GAJ1_9MICO</name>
<dbReference type="GO" id="GO:0045892">
    <property type="term" value="P:negative regulation of DNA-templated transcription"/>
    <property type="evidence" value="ECO:0007669"/>
    <property type="project" value="TreeGrafter"/>
</dbReference>
<gene>
    <name evidence="5" type="ORF">GCM10009769_21280</name>
</gene>
<dbReference type="SMART" id="SM00866">
    <property type="entry name" value="UTRA"/>
    <property type="match status" value="1"/>
</dbReference>
<dbReference type="GO" id="GO:0003700">
    <property type="term" value="F:DNA-binding transcription factor activity"/>
    <property type="evidence" value="ECO:0007669"/>
    <property type="project" value="InterPro"/>
</dbReference>
<feature type="domain" description="HTH gntR-type" evidence="4">
    <location>
        <begin position="28"/>
        <end position="96"/>
    </location>
</feature>
<dbReference type="InterPro" id="IPR036388">
    <property type="entry name" value="WH-like_DNA-bd_sf"/>
</dbReference>
<evidence type="ECO:0000313" key="5">
    <source>
        <dbReference type="EMBL" id="GGL02871.1"/>
    </source>
</evidence>
<dbReference type="EMBL" id="BMOI01000008">
    <property type="protein sequence ID" value="GGL02871.1"/>
    <property type="molecule type" value="Genomic_DNA"/>
</dbReference>
<dbReference type="AlphaFoldDB" id="A0A8H9GAJ1"/>
<dbReference type="PRINTS" id="PR00035">
    <property type="entry name" value="HTHGNTR"/>
</dbReference>
<dbReference type="Gene3D" id="3.40.1410.10">
    <property type="entry name" value="Chorismate lyase-like"/>
    <property type="match status" value="1"/>
</dbReference>
<dbReference type="InterPro" id="IPR036390">
    <property type="entry name" value="WH_DNA-bd_sf"/>
</dbReference>
<dbReference type="SMART" id="SM00345">
    <property type="entry name" value="HTH_GNTR"/>
    <property type="match status" value="1"/>
</dbReference>